<dbReference type="KEGG" id="dci:113465428"/>
<proteinExistence type="predicted"/>
<dbReference type="GeneID" id="113465428"/>
<sequence>MTISPDSFYFTFQMSESISMGQLFDQSTNHPALEDVKKIIADYFPPGWREWQVLNAITQPLELDTALKNKVRFALPTVRLLEVFYPDSPYISERRFKEIKGFLSSWPLARALIFPPSNLSIQLRGSEERHRQFSLRSLLISRSEANKIRGTLAEDGSSNSSVTLSKPEIPSPPVEPLTPTRRIRGNDQQPNGTNEVDIRMTAIEKSVAGMHEEMKKMFSTLQTAACPQPRHPASSSSSSYEASVFSEDDVQTVLPETNPWALQPADSPWSSFEAMTVEKEPEVPDPSPSLLEQGVKCQRLGEPAWNRIRYAEAEKKLRGGAIFQPLLMNGQLHHKVLPSEFQFRQTERLLSTVTHGLLAQRQAFIDGVQSIRASCPQAGPVIEEHLLNSQAEFRAISDSLLQFICGKRAEIIADRRKAVEPTDPGAKRSIQAIPPSTSHLFDEGGASNQMVSR</sequence>
<evidence type="ECO:0000256" key="1">
    <source>
        <dbReference type="SAM" id="MobiDB-lite"/>
    </source>
</evidence>
<name>A0A3Q0IHT2_DIACI</name>
<feature type="region of interest" description="Disordered" evidence="1">
    <location>
        <begin position="419"/>
        <end position="453"/>
    </location>
</feature>
<dbReference type="AlphaFoldDB" id="A0A3Q0IHT2"/>
<keyword evidence="2" id="KW-1185">Reference proteome</keyword>
<evidence type="ECO:0000313" key="2">
    <source>
        <dbReference type="Proteomes" id="UP000079169"/>
    </source>
</evidence>
<gene>
    <name evidence="3" type="primary">LOC113465428</name>
</gene>
<accession>A0A3Q0IHT2</accession>
<reference evidence="3" key="1">
    <citation type="submission" date="2025-08" db="UniProtKB">
        <authorList>
            <consortium name="RefSeq"/>
        </authorList>
    </citation>
    <scope>IDENTIFICATION</scope>
</reference>
<dbReference type="RefSeq" id="XP_026675739.1">
    <property type="nucleotide sequence ID" value="XM_026819938.1"/>
</dbReference>
<dbReference type="PaxDb" id="121845-A0A3Q0IHT2"/>
<organism evidence="2 3">
    <name type="scientific">Diaphorina citri</name>
    <name type="common">Asian citrus psyllid</name>
    <dbReference type="NCBI Taxonomy" id="121845"/>
    <lineage>
        <taxon>Eukaryota</taxon>
        <taxon>Metazoa</taxon>
        <taxon>Ecdysozoa</taxon>
        <taxon>Arthropoda</taxon>
        <taxon>Hexapoda</taxon>
        <taxon>Insecta</taxon>
        <taxon>Pterygota</taxon>
        <taxon>Neoptera</taxon>
        <taxon>Paraneoptera</taxon>
        <taxon>Hemiptera</taxon>
        <taxon>Sternorrhyncha</taxon>
        <taxon>Psylloidea</taxon>
        <taxon>Psyllidae</taxon>
        <taxon>Diaphorininae</taxon>
        <taxon>Diaphorina</taxon>
    </lineage>
</organism>
<feature type="region of interest" description="Disordered" evidence="1">
    <location>
        <begin position="151"/>
        <end position="194"/>
    </location>
</feature>
<evidence type="ECO:0000313" key="3">
    <source>
        <dbReference type="RefSeq" id="XP_026675739.1"/>
    </source>
</evidence>
<protein>
    <submittedName>
        <fullName evidence="3">Uncharacterized protein LOC113465428</fullName>
    </submittedName>
</protein>
<dbReference type="Proteomes" id="UP000079169">
    <property type="component" value="Unplaced"/>
</dbReference>